<dbReference type="AlphaFoldDB" id="A0A3S3RP35"/>
<reference evidence="1 2" key="1">
    <citation type="submission" date="2018-12" db="EMBL/GenBank/DDBJ databases">
        <title>The complete genome of the methanogenic archaea of the candidate phylum Verstraetearchaeota, obtained from the metagenome of underground thermal water.</title>
        <authorList>
            <person name="Kadnikov V.V."/>
            <person name="Mardanov A.V."/>
            <person name="Beletsky A.V."/>
            <person name="Karnachuk O.V."/>
            <person name="Ravin N.V."/>
        </authorList>
    </citation>
    <scope>NUCLEOTIDE SEQUENCE [LARGE SCALE GENOMIC DNA]</scope>
    <source>
        <strain evidence="1">Ch88</strain>
    </source>
</reference>
<dbReference type="EMBL" id="RXGA01000001">
    <property type="protein sequence ID" value="RWX74292.1"/>
    <property type="molecule type" value="Genomic_DNA"/>
</dbReference>
<accession>A0A3S3RP35</accession>
<gene>
    <name evidence="1" type="ORF">Metus_0317</name>
</gene>
<protein>
    <submittedName>
        <fullName evidence="1">Uncharacterized protein</fullName>
    </submittedName>
</protein>
<organism evidence="1 2">
    <name type="scientific">Methanosuratincola subterraneus</name>
    <dbReference type="NCBI Taxonomy" id="2593994"/>
    <lineage>
        <taxon>Archaea</taxon>
        <taxon>Thermoproteota</taxon>
        <taxon>Methanosuratincolia</taxon>
        <taxon>Candidatus Methanomethylicales</taxon>
        <taxon>Candidatus Methanomethylicaceae</taxon>
        <taxon>Candidatus Methanosuratincola (ex Vanwonterghem et al. 2016)</taxon>
    </lineage>
</organism>
<comment type="caution">
    <text evidence="1">The sequence shown here is derived from an EMBL/GenBank/DDBJ whole genome shotgun (WGS) entry which is preliminary data.</text>
</comment>
<sequence length="56" mass="6993">MPERTFLIRVKEDTYISLLELQKTLRFQDSQDRRRKTMDYVIRYLLKSEAESRRRI</sequence>
<dbReference type="Proteomes" id="UP000288215">
    <property type="component" value="Unassembled WGS sequence"/>
</dbReference>
<name>A0A3S3RP35_METS7</name>
<evidence type="ECO:0000313" key="1">
    <source>
        <dbReference type="EMBL" id="RWX74292.1"/>
    </source>
</evidence>
<proteinExistence type="predicted"/>
<evidence type="ECO:0000313" key="2">
    <source>
        <dbReference type="Proteomes" id="UP000288215"/>
    </source>
</evidence>